<dbReference type="AlphaFoldDB" id="A9P068"/>
<name>A9P068_PICSI</name>
<evidence type="ECO:0000313" key="1">
    <source>
        <dbReference type="EMBL" id="ABK26279.1"/>
    </source>
</evidence>
<proteinExistence type="evidence at transcript level"/>
<protein>
    <submittedName>
        <fullName evidence="1">Uncharacterized protein</fullName>
    </submittedName>
</protein>
<accession>A9P068</accession>
<dbReference type="InterPro" id="IPR008480">
    <property type="entry name" value="DUF761_pln"/>
</dbReference>
<dbReference type="PANTHER" id="PTHR33450">
    <property type="entry name" value="EMB|CAB67623.1-RELATED"/>
    <property type="match status" value="1"/>
</dbReference>
<reference evidence="1" key="1">
    <citation type="journal article" date="2008" name="BMC Genomics">
        <title>A conifer genomics resource of 200,000 spruce (Picea spp.) ESTs and 6,464 high-quality, sequence-finished full-length cDNAs for Sitka spruce (Picea sitchensis).</title>
        <authorList>
            <person name="Ralph S.G."/>
            <person name="Chun H.J."/>
            <person name="Kolosova N."/>
            <person name="Cooper D."/>
            <person name="Oddy C."/>
            <person name="Ritland C.E."/>
            <person name="Kirkpatrick R."/>
            <person name="Moore R."/>
            <person name="Barber S."/>
            <person name="Holt R.A."/>
            <person name="Jones S.J."/>
            <person name="Marra M.A."/>
            <person name="Douglas C.J."/>
            <person name="Ritland K."/>
            <person name="Bohlmann J."/>
        </authorList>
    </citation>
    <scope>NUCLEOTIDE SEQUENCE</scope>
    <source>
        <tissue evidence="1">Green portion of the leader tissue</tissue>
    </source>
</reference>
<organism evidence="1">
    <name type="scientific">Picea sitchensis</name>
    <name type="common">Sitka spruce</name>
    <name type="synonym">Pinus sitchensis</name>
    <dbReference type="NCBI Taxonomy" id="3332"/>
    <lineage>
        <taxon>Eukaryota</taxon>
        <taxon>Viridiplantae</taxon>
        <taxon>Streptophyta</taxon>
        <taxon>Embryophyta</taxon>
        <taxon>Tracheophyta</taxon>
        <taxon>Spermatophyta</taxon>
        <taxon>Pinopsida</taxon>
        <taxon>Pinidae</taxon>
        <taxon>Conifers I</taxon>
        <taxon>Pinales</taxon>
        <taxon>Pinaceae</taxon>
        <taxon>Picea</taxon>
    </lineage>
</organism>
<sequence>MMKSAKIMKIVPSDIVKMVRHAVAKAAPDHLNIVFDVLKKKTRACGCITVNYYRSLLHLPQSFTKLKKPCNVSSSSLATYDACSSCNNDDDSISPVSTFILKRINEDAPNLDQEIDRLADDFIASFHATFRLEKQQSYRQYQEMLARST</sequence>
<dbReference type="EMBL" id="EF087023">
    <property type="protein sequence ID" value="ABK26279.1"/>
    <property type="molecule type" value="mRNA"/>
</dbReference>
<dbReference type="PANTHER" id="PTHR33450:SF4">
    <property type="entry name" value="OS04G0665666 PROTEIN"/>
    <property type="match status" value="1"/>
</dbReference>
<dbReference type="Pfam" id="PF05553">
    <property type="entry name" value="DUF761"/>
    <property type="match status" value="1"/>
</dbReference>